<name>A0A0G2FN33_9PEZI</name>
<dbReference type="SUPFAM" id="SSF51735">
    <property type="entry name" value="NAD(P)-binding Rossmann-fold domains"/>
    <property type="match status" value="1"/>
</dbReference>
<keyword evidence="5" id="KW-1185">Reference proteome</keyword>
<gene>
    <name evidence="4" type="ORF">UCDDA912_g04578</name>
</gene>
<evidence type="ECO:0000313" key="5">
    <source>
        <dbReference type="Proteomes" id="UP000034680"/>
    </source>
</evidence>
<evidence type="ECO:0000259" key="3">
    <source>
        <dbReference type="Pfam" id="PF13460"/>
    </source>
</evidence>
<dbReference type="AlphaFoldDB" id="A0A0G2FN33"/>
<accession>A0A0G2FN33</accession>
<evidence type="ECO:0000256" key="1">
    <source>
        <dbReference type="ARBA" id="ARBA00023002"/>
    </source>
</evidence>
<dbReference type="InterPro" id="IPR036291">
    <property type="entry name" value="NAD(P)-bd_dom_sf"/>
</dbReference>
<dbReference type="OrthoDB" id="2735536at2759"/>
<dbReference type="PANTHER" id="PTHR10366">
    <property type="entry name" value="NAD DEPENDENT EPIMERASE/DEHYDRATASE"/>
    <property type="match status" value="1"/>
</dbReference>
<dbReference type="Pfam" id="PF13460">
    <property type="entry name" value="NAD_binding_10"/>
    <property type="match status" value="1"/>
</dbReference>
<evidence type="ECO:0000313" key="4">
    <source>
        <dbReference type="EMBL" id="KKY35409.1"/>
    </source>
</evidence>
<dbReference type="STRING" id="1214573.A0A0G2FN33"/>
<dbReference type="GO" id="GO:0016616">
    <property type="term" value="F:oxidoreductase activity, acting on the CH-OH group of donors, NAD or NADP as acceptor"/>
    <property type="evidence" value="ECO:0007669"/>
    <property type="project" value="TreeGrafter"/>
</dbReference>
<sequence>MVGVHICHEALKAGFRVRGTVRSAEKGLAVAKLLQSTDFEFVVVEDMAAGDAFAEEMKGATAAIHTASNHEFPGRLDDVRAPLLRGSMNILEAALANPTVKRVVFTSTAGTGVQPGPGVMFHTDLDTWNRKAFGLVRTLPVQRLAELGFEWKTEVYRVAKLEVERAVWDFAQGNKLPFTVNFVCPGQNFGHAMGSVGVSGTQVLMLLDGKIPLVPSFYMIDVVDDARIHVAAALDTTVTDERIFACNEPFTWHRVAQIIQKLLPDAELAPTDPSEPSDISTIDNRLGAYLLAKWWHQPGYKGLEQTKQTSKVRIWKSTEVQSIKYNYH</sequence>
<reference evidence="4 5" key="1">
    <citation type="submission" date="2015-05" db="EMBL/GenBank/DDBJ databases">
        <title>Distinctive expansion of gene families associated with plant cell wall degradation and secondary metabolism in the genomes of grapevine trunk pathogens.</title>
        <authorList>
            <person name="Lawrence D.P."/>
            <person name="Travadon R."/>
            <person name="Rolshausen P.E."/>
            <person name="Baumgartner K."/>
        </authorList>
    </citation>
    <scope>NUCLEOTIDE SEQUENCE [LARGE SCALE GENOMIC DNA]</scope>
    <source>
        <strain evidence="4">DA912</strain>
    </source>
</reference>
<keyword evidence="1" id="KW-0560">Oxidoreductase</keyword>
<organism evidence="4 5">
    <name type="scientific">Diaporthe ampelina</name>
    <dbReference type="NCBI Taxonomy" id="1214573"/>
    <lineage>
        <taxon>Eukaryota</taxon>
        <taxon>Fungi</taxon>
        <taxon>Dikarya</taxon>
        <taxon>Ascomycota</taxon>
        <taxon>Pezizomycotina</taxon>
        <taxon>Sordariomycetes</taxon>
        <taxon>Sordariomycetidae</taxon>
        <taxon>Diaporthales</taxon>
        <taxon>Diaporthaceae</taxon>
        <taxon>Diaporthe</taxon>
    </lineage>
</organism>
<comment type="caution">
    <text evidence="4">The sequence shown here is derived from an EMBL/GenBank/DDBJ whole genome shotgun (WGS) entry which is preliminary data.</text>
</comment>
<evidence type="ECO:0000256" key="2">
    <source>
        <dbReference type="ARBA" id="ARBA00023445"/>
    </source>
</evidence>
<dbReference type="Proteomes" id="UP000034680">
    <property type="component" value="Unassembled WGS sequence"/>
</dbReference>
<reference evidence="4 5" key="2">
    <citation type="submission" date="2015-05" db="EMBL/GenBank/DDBJ databases">
        <authorList>
            <person name="Morales-Cruz A."/>
            <person name="Amrine K.C."/>
            <person name="Cantu D."/>
        </authorList>
    </citation>
    <scope>NUCLEOTIDE SEQUENCE [LARGE SCALE GENOMIC DNA]</scope>
    <source>
        <strain evidence="4">DA912</strain>
    </source>
</reference>
<protein>
    <submittedName>
        <fullName evidence="4">Putative aldehyde reductase</fullName>
    </submittedName>
</protein>
<proteinExistence type="inferred from homology"/>
<dbReference type="InterPro" id="IPR016040">
    <property type="entry name" value="NAD(P)-bd_dom"/>
</dbReference>
<dbReference type="InterPro" id="IPR050425">
    <property type="entry name" value="NAD(P)_dehydrat-like"/>
</dbReference>
<feature type="domain" description="NAD(P)-binding" evidence="3">
    <location>
        <begin position="2"/>
        <end position="117"/>
    </location>
</feature>
<comment type="similarity">
    <text evidence="2">Belongs to the NAD(P)-dependent epimerase/dehydratase family. Dihydroflavonol-4-reductase subfamily.</text>
</comment>
<dbReference type="Gene3D" id="3.40.50.720">
    <property type="entry name" value="NAD(P)-binding Rossmann-like Domain"/>
    <property type="match status" value="1"/>
</dbReference>
<dbReference type="EMBL" id="LCUC01000161">
    <property type="protein sequence ID" value="KKY35409.1"/>
    <property type="molecule type" value="Genomic_DNA"/>
</dbReference>
<dbReference type="PANTHER" id="PTHR10366:SF562">
    <property type="entry name" value="ALDEHYDE REDUCTASE II (AFU_ORTHOLOGUE AFUA_1G11360)"/>
    <property type="match status" value="1"/>
</dbReference>